<keyword evidence="11" id="KW-1185">Reference proteome</keyword>
<dbReference type="GO" id="GO:0051082">
    <property type="term" value="F:unfolded protein binding"/>
    <property type="evidence" value="ECO:0007669"/>
    <property type="project" value="TreeGrafter"/>
</dbReference>
<evidence type="ECO:0000256" key="2">
    <source>
        <dbReference type="ARBA" id="ARBA00004325"/>
    </source>
</evidence>
<keyword evidence="3" id="KW-0812">Transmembrane</keyword>
<protein>
    <submittedName>
        <fullName evidence="10">Uncharacterized protein</fullName>
    </submittedName>
</protein>
<gene>
    <name evidence="10" type="ORF">A1O5_04473</name>
</gene>
<evidence type="ECO:0000256" key="7">
    <source>
        <dbReference type="ARBA" id="ARBA00023136"/>
    </source>
</evidence>
<keyword evidence="7" id="KW-0472">Membrane</keyword>
<dbReference type="GO" id="GO:0033617">
    <property type="term" value="P:mitochondrial respiratory chain complex IV assembly"/>
    <property type="evidence" value="ECO:0007669"/>
    <property type="project" value="InterPro"/>
</dbReference>
<evidence type="ECO:0000313" key="10">
    <source>
        <dbReference type="EMBL" id="EXJ71971.1"/>
    </source>
</evidence>
<comment type="subcellular location">
    <subcellularLocation>
        <location evidence="1">Membrane</location>
        <topology evidence="1">Single-pass membrane protein</topology>
    </subcellularLocation>
    <subcellularLocation>
        <location evidence="2">Mitochondrion membrane</location>
    </subcellularLocation>
</comment>
<dbReference type="PANTHER" id="PTHR33968">
    <property type="entry name" value="PROTEIN PET100 HOMOLOG, MITOCHONDRIAL"/>
    <property type="match status" value="1"/>
</dbReference>
<keyword evidence="4" id="KW-0809">Transit peptide</keyword>
<dbReference type="Pfam" id="PF09803">
    <property type="entry name" value="Pet100"/>
    <property type="match status" value="1"/>
</dbReference>
<dbReference type="InterPro" id="IPR018625">
    <property type="entry name" value="Pet100"/>
</dbReference>
<evidence type="ECO:0000256" key="1">
    <source>
        <dbReference type="ARBA" id="ARBA00004167"/>
    </source>
</evidence>
<dbReference type="GeneID" id="19189196"/>
<keyword evidence="5" id="KW-1133">Transmembrane helix</keyword>
<dbReference type="GO" id="GO:0005743">
    <property type="term" value="C:mitochondrial inner membrane"/>
    <property type="evidence" value="ECO:0007669"/>
    <property type="project" value="TreeGrafter"/>
</dbReference>
<feature type="coiled-coil region" evidence="9">
    <location>
        <begin position="62"/>
        <end position="89"/>
    </location>
</feature>
<accession>W9X4X7</accession>
<keyword evidence="6" id="KW-0496">Mitochondrion</keyword>
<dbReference type="HOGENOM" id="CLU_156745_0_1_1"/>
<keyword evidence="9" id="KW-0175">Coiled coil</keyword>
<dbReference type="EMBL" id="AMGX01000006">
    <property type="protein sequence ID" value="EXJ71971.1"/>
    <property type="molecule type" value="Genomic_DNA"/>
</dbReference>
<dbReference type="AlphaFoldDB" id="W9X4X7"/>
<dbReference type="Proteomes" id="UP000019471">
    <property type="component" value="Unassembled WGS sequence"/>
</dbReference>
<evidence type="ECO:0000256" key="6">
    <source>
        <dbReference type="ARBA" id="ARBA00023128"/>
    </source>
</evidence>
<evidence type="ECO:0000256" key="5">
    <source>
        <dbReference type="ARBA" id="ARBA00022989"/>
    </source>
</evidence>
<dbReference type="RefSeq" id="XP_007743269.1">
    <property type="nucleotide sequence ID" value="XM_007745079.1"/>
</dbReference>
<evidence type="ECO:0000313" key="11">
    <source>
        <dbReference type="Proteomes" id="UP000019471"/>
    </source>
</evidence>
<evidence type="ECO:0000256" key="3">
    <source>
        <dbReference type="ARBA" id="ARBA00022692"/>
    </source>
</evidence>
<organism evidence="10 11">
    <name type="scientific">Cladophialophora psammophila CBS 110553</name>
    <dbReference type="NCBI Taxonomy" id="1182543"/>
    <lineage>
        <taxon>Eukaryota</taxon>
        <taxon>Fungi</taxon>
        <taxon>Dikarya</taxon>
        <taxon>Ascomycota</taxon>
        <taxon>Pezizomycotina</taxon>
        <taxon>Eurotiomycetes</taxon>
        <taxon>Chaetothyriomycetidae</taxon>
        <taxon>Chaetothyriales</taxon>
        <taxon>Herpotrichiellaceae</taxon>
        <taxon>Cladophialophora</taxon>
    </lineage>
</organism>
<sequence length="119" mass="14203">MVVRKFIERTLRGTNLEIFKFGLYLSFPIGYMYYFGTNLENRFAVPGFWPTPEQSHKIPYEKEEIKAEIERHQRLMREQSEQRQKERREALEQAKVAFAAQRARGESESEVVDEQKETV</sequence>
<name>W9X4X7_9EURO</name>
<evidence type="ECO:0000256" key="9">
    <source>
        <dbReference type="SAM" id="Coils"/>
    </source>
</evidence>
<dbReference type="eggNOG" id="ENOG502S1QV">
    <property type="taxonomic scope" value="Eukaryota"/>
</dbReference>
<dbReference type="PANTHER" id="PTHR33968:SF1">
    <property type="entry name" value="PROTEIN PET100 HOMOLOG, MITOCHONDRIAL"/>
    <property type="match status" value="1"/>
</dbReference>
<evidence type="ECO:0000256" key="4">
    <source>
        <dbReference type="ARBA" id="ARBA00022946"/>
    </source>
</evidence>
<dbReference type="OrthoDB" id="18175at2759"/>
<evidence type="ECO:0000256" key="8">
    <source>
        <dbReference type="ARBA" id="ARBA00038077"/>
    </source>
</evidence>
<reference evidence="10 11" key="1">
    <citation type="submission" date="2013-03" db="EMBL/GenBank/DDBJ databases">
        <title>The Genome Sequence of Cladophialophora psammophila CBS 110553.</title>
        <authorList>
            <consortium name="The Broad Institute Genomics Platform"/>
            <person name="Cuomo C."/>
            <person name="de Hoog S."/>
            <person name="Gorbushina A."/>
            <person name="Walker B."/>
            <person name="Young S.K."/>
            <person name="Zeng Q."/>
            <person name="Gargeya S."/>
            <person name="Fitzgerald M."/>
            <person name="Haas B."/>
            <person name="Abouelleil A."/>
            <person name="Allen A.W."/>
            <person name="Alvarado L."/>
            <person name="Arachchi H.M."/>
            <person name="Berlin A.M."/>
            <person name="Chapman S.B."/>
            <person name="Gainer-Dewar J."/>
            <person name="Goldberg J."/>
            <person name="Griggs A."/>
            <person name="Gujja S."/>
            <person name="Hansen M."/>
            <person name="Howarth C."/>
            <person name="Imamovic A."/>
            <person name="Ireland A."/>
            <person name="Larimer J."/>
            <person name="McCowan C."/>
            <person name="Murphy C."/>
            <person name="Pearson M."/>
            <person name="Poon T.W."/>
            <person name="Priest M."/>
            <person name="Roberts A."/>
            <person name="Saif S."/>
            <person name="Shea T."/>
            <person name="Sisk P."/>
            <person name="Sykes S."/>
            <person name="Wortman J."/>
            <person name="Nusbaum C."/>
            <person name="Birren B."/>
        </authorList>
    </citation>
    <scope>NUCLEOTIDE SEQUENCE [LARGE SCALE GENOMIC DNA]</scope>
    <source>
        <strain evidence="10 11">CBS 110553</strain>
    </source>
</reference>
<proteinExistence type="inferred from homology"/>
<comment type="caution">
    <text evidence="10">The sequence shown here is derived from an EMBL/GenBank/DDBJ whole genome shotgun (WGS) entry which is preliminary data.</text>
</comment>
<comment type="similarity">
    <text evidence="8">Belongs to the PET100 family.</text>
</comment>